<keyword evidence="2" id="KW-0808">Transferase</keyword>
<sequence length="426" mass="48628">MDKPTLKQSIDNCKLKPVNKLKFRFMVGVANTLFRKKLGVSFTYVDDIKPYRGKPYIVVSNHASREDYVFTAPAFWPDTFNFVVGYNEFFRSHLHGVLTQMQTVPKKNFTKQPNSIRQILRIIRSGGRIILLPEGMSSISGANQPCAIGGGHLLKSLKVPVLYTKISGGYLTAPKFNLIDRPGKVEVQVGVLFTPEQLAELSADEIQAIMDEKLYHDDYEWNKTARVKYDGRGRMAENLHQLLYWCPKCGKALVTASAGDRIWCKNCGNAAHLNEYYDLIPEGEDSVIPDTPRVWFDEQRAYIRKLAAEPGYEVREHVKLGMLPENRLLKNQATSEIVGEGELWVNAEGLHYEGTKNGEPWSFFLPIKQVPTYGMCTDVSRFYTFVDGEFCEFYPERDSAELWMQSTEELHRLNGGAWQDFPWKNA</sequence>
<dbReference type="Proteomes" id="UP000886876">
    <property type="component" value="Unassembled WGS sequence"/>
</dbReference>
<dbReference type="CDD" id="cd07989">
    <property type="entry name" value="LPLAT_AGPAT-like"/>
    <property type="match status" value="1"/>
</dbReference>
<dbReference type="EMBL" id="DVJS01000099">
    <property type="protein sequence ID" value="HIS97146.1"/>
    <property type="molecule type" value="Genomic_DNA"/>
</dbReference>
<organism evidence="2 3">
    <name type="scientific">Candidatus Scatomorpha pullistercoris</name>
    <dbReference type="NCBI Taxonomy" id="2840929"/>
    <lineage>
        <taxon>Bacteria</taxon>
        <taxon>Bacillati</taxon>
        <taxon>Bacillota</taxon>
        <taxon>Clostridia</taxon>
        <taxon>Eubacteriales</taxon>
        <taxon>Candidatus Scatomorpha</taxon>
    </lineage>
</organism>
<feature type="domain" description="Phospholipid/glycerol acyltransferase" evidence="1">
    <location>
        <begin position="52"/>
        <end position="161"/>
    </location>
</feature>
<proteinExistence type="predicted"/>
<dbReference type="SUPFAM" id="SSF69593">
    <property type="entry name" value="Glycerol-3-phosphate (1)-acyltransferase"/>
    <property type="match status" value="1"/>
</dbReference>
<evidence type="ECO:0000259" key="1">
    <source>
        <dbReference type="Pfam" id="PF01553"/>
    </source>
</evidence>
<dbReference type="AlphaFoldDB" id="A0A9D1G4Q0"/>
<dbReference type="Pfam" id="PF01553">
    <property type="entry name" value="Acyltransferase"/>
    <property type="match status" value="1"/>
</dbReference>
<gene>
    <name evidence="2" type="ORF">IAD42_04145</name>
</gene>
<name>A0A9D1G4Q0_9FIRM</name>
<dbReference type="GO" id="GO:0016746">
    <property type="term" value="F:acyltransferase activity"/>
    <property type="evidence" value="ECO:0007669"/>
    <property type="project" value="UniProtKB-KW"/>
</dbReference>
<evidence type="ECO:0000313" key="3">
    <source>
        <dbReference type="Proteomes" id="UP000886876"/>
    </source>
</evidence>
<reference evidence="2" key="2">
    <citation type="journal article" date="2021" name="PeerJ">
        <title>Extensive microbial diversity within the chicken gut microbiome revealed by metagenomics and culture.</title>
        <authorList>
            <person name="Gilroy R."/>
            <person name="Ravi A."/>
            <person name="Getino M."/>
            <person name="Pursley I."/>
            <person name="Horton D.L."/>
            <person name="Alikhan N.F."/>
            <person name="Baker D."/>
            <person name="Gharbi K."/>
            <person name="Hall N."/>
            <person name="Watson M."/>
            <person name="Adriaenssens E.M."/>
            <person name="Foster-Nyarko E."/>
            <person name="Jarju S."/>
            <person name="Secka A."/>
            <person name="Antonio M."/>
            <person name="Oren A."/>
            <person name="Chaudhuri R.R."/>
            <person name="La Ragione R."/>
            <person name="Hildebrand F."/>
            <person name="Pallen M.J."/>
        </authorList>
    </citation>
    <scope>NUCLEOTIDE SEQUENCE</scope>
    <source>
        <strain evidence="2">ChiHecec3B27-6122</strain>
    </source>
</reference>
<protein>
    <submittedName>
        <fullName evidence="2">1-acyl-sn-glycerol-3-phosphate acyltransferase</fullName>
    </submittedName>
</protein>
<reference evidence="2" key="1">
    <citation type="submission" date="2020-10" db="EMBL/GenBank/DDBJ databases">
        <authorList>
            <person name="Gilroy R."/>
        </authorList>
    </citation>
    <scope>NUCLEOTIDE SEQUENCE</scope>
    <source>
        <strain evidence="2">ChiHecec3B27-6122</strain>
    </source>
</reference>
<dbReference type="InterPro" id="IPR002123">
    <property type="entry name" value="Plipid/glycerol_acylTrfase"/>
</dbReference>
<comment type="caution">
    <text evidence="2">The sequence shown here is derived from an EMBL/GenBank/DDBJ whole genome shotgun (WGS) entry which is preliminary data.</text>
</comment>
<keyword evidence="2" id="KW-0012">Acyltransferase</keyword>
<accession>A0A9D1G4Q0</accession>
<evidence type="ECO:0000313" key="2">
    <source>
        <dbReference type="EMBL" id="HIS97146.1"/>
    </source>
</evidence>